<dbReference type="AlphaFoldDB" id="A0A7I5E7C3"/>
<feature type="region of interest" description="Disordered" evidence="1">
    <location>
        <begin position="789"/>
        <end position="854"/>
    </location>
</feature>
<feature type="region of interest" description="Disordered" evidence="1">
    <location>
        <begin position="371"/>
        <end position="397"/>
    </location>
</feature>
<feature type="compositionally biased region" description="Polar residues" evidence="1">
    <location>
        <begin position="536"/>
        <end position="545"/>
    </location>
</feature>
<sequence length="1203" mass="131833">MQLLDGITFPYDDATRRHLLAVYRQKQSFFDGEIVQEHLLSQPLLCTVLLLFAIISLATFLFSVLFVACRALGNCGAKRYQAHPTSGRQYSLYLPLLVVSWIGLAVATIHFLSSGASYWNQGDGAESQEPGITARIYPLYKVAKREARKSAESVLQLFEDLDYDGDFEHMGGTETTTSMPSFITAATESTTTSTPHITQAPTRKIPRFKIRRLLPHASAGEKDSSFIFQLGPGREKNNIETDSVDKPLQVVKPVKKRKRPIKAIQGPFVWDTWPNAGGKAYYRNGSKKKAFLPTSPVSLGLEEAALGHSNAILEREENEILLDLKDPGKEDDDRPQLELTAKGSLLAVTLPKTTTAEIPSTNIETTTSMQPETIPTTTADGILEGSTQESKKRILSSSSQELQEILDRFYGTTTEQTIIGPQTEDANRTSSESLVPVSVPPGAEHDPTDSTATTVVEEPTTKSDPESQTKDGYGSSLEPLGSVPPDSDHVSTYSTASTNLEESTTFKPEDQTEDAGGTSSESSVSVSVTPEADYDSTYSTANTAMEKSTTEPEPESQTEDGAGTTQEPLTSVPPEYDHVSMYSTATTVQEEFTTKSELESRTEGAEGASSETHVSVSAPSDDDYVSTYSTANAVVEESTSKPEPEDQTGDGDGTTVDPLEWAQVEPDDDQIIAHSTAATVLEESTASTASVLSSTEMSTVSTTEDSYSTSPAVFDEVMTIRGVYVPPTTTSKEPFTRRNELQWTSTTFGEVTPRGDEYTSFRTTRRKPTPTEPYTVTTTFPREWSSTRWEYPRRTSTTARKTTPSTTTATMPTTMTTTRRPTTRRTTISTQPPTTSTTTETVPTYSPSSTVTAPKTAPASVVVPETTTPIPTTVVNVNKSKVGVEKRKHGSATRRQLATQDSSEMDEDISPNIPISRAPGSDLYPFKETFPTEIDREPVMFKLPGPGPFALYNGPPRRNPLVGELDRSSTSGYPPSSSLPVRISLVFIGMAMVVLIVPIPVLVTAGTVCYMRSYHPMDRTSFSERIGQLCVVLATIMLFFTPCLYLYLDAILFYIHVYYTMCPAVQLLGQHKGASLDNISWMHSGSLRATGQKCQSNLDAIEGMWLGCLAFAFFSIPTVFALFKLSKYYLRMKTEYYWNASDAYGVIRPRVATTNDALYGKIYGTLQFNRPATTAPIRPPPVTEPTAYGVFIEQPIYTAFRRD</sequence>
<feature type="compositionally biased region" description="Polar residues" evidence="1">
    <location>
        <begin position="490"/>
        <end position="506"/>
    </location>
</feature>
<protein>
    <submittedName>
        <fullName evidence="4">Transmembrane protein</fullName>
    </submittedName>
</protein>
<dbReference type="OrthoDB" id="5820472at2759"/>
<keyword evidence="2" id="KW-0812">Transmembrane</keyword>
<feature type="transmembrane region" description="Helical" evidence="2">
    <location>
        <begin position="90"/>
        <end position="112"/>
    </location>
</feature>
<dbReference type="Proteomes" id="UP000025227">
    <property type="component" value="Unplaced"/>
</dbReference>
<feature type="transmembrane region" description="Helical" evidence="2">
    <location>
        <begin position="1026"/>
        <end position="1048"/>
    </location>
</feature>
<evidence type="ECO:0000313" key="4">
    <source>
        <dbReference type="WBParaSite" id="HCON_00045420-00001"/>
    </source>
</evidence>
<evidence type="ECO:0000313" key="3">
    <source>
        <dbReference type="Proteomes" id="UP000025227"/>
    </source>
</evidence>
<accession>A0A7I5E7C3</accession>
<keyword evidence="2" id="KW-1133">Transmembrane helix</keyword>
<feature type="region of interest" description="Disordered" evidence="1">
    <location>
        <begin position="413"/>
        <end position="658"/>
    </location>
</feature>
<feature type="compositionally biased region" description="Polar residues" evidence="1">
    <location>
        <begin position="893"/>
        <end position="902"/>
    </location>
</feature>
<dbReference type="OMA" id="DAIEGMW"/>
<keyword evidence="3" id="KW-1185">Reference proteome</keyword>
<feature type="region of interest" description="Disordered" evidence="1">
    <location>
        <begin position="749"/>
        <end position="777"/>
    </location>
</feature>
<feature type="compositionally biased region" description="Low complexity" evidence="1">
    <location>
        <begin position="430"/>
        <end position="441"/>
    </location>
</feature>
<feature type="compositionally biased region" description="Basic and acidic residues" evidence="1">
    <location>
        <begin position="459"/>
        <end position="469"/>
    </location>
</feature>
<proteinExistence type="predicted"/>
<feature type="transmembrane region" description="Helical" evidence="2">
    <location>
        <begin position="1104"/>
        <end position="1123"/>
    </location>
</feature>
<name>A0A7I5E7C3_HAECO</name>
<dbReference type="WBParaSite" id="HCON_00045420-00001">
    <property type="protein sequence ID" value="HCON_00045420-00001"/>
    <property type="gene ID" value="HCON_00045420"/>
</dbReference>
<feature type="compositionally biased region" description="Low complexity" evidence="1">
    <location>
        <begin position="794"/>
        <end position="852"/>
    </location>
</feature>
<keyword evidence="2" id="KW-0472">Membrane</keyword>
<feature type="compositionally biased region" description="Polar residues" evidence="1">
    <location>
        <begin position="581"/>
        <end position="591"/>
    </location>
</feature>
<feature type="compositionally biased region" description="Low complexity" evidence="1">
    <location>
        <begin position="519"/>
        <end position="528"/>
    </location>
</feature>
<feature type="compositionally biased region" description="Polar residues" evidence="1">
    <location>
        <begin position="609"/>
        <end position="618"/>
    </location>
</feature>
<feature type="region of interest" description="Disordered" evidence="1">
    <location>
        <begin position="882"/>
        <end position="922"/>
    </location>
</feature>
<organism evidence="3 4">
    <name type="scientific">Haemonchus contortus</name>
    <name type="common">Barber pole worm</name>
    <dbReference type="NCBI Taxonomy" id="6289"/>
    <lineage>
        <taxon>Eukaryota</taxon>
        <taxon>Metazoa</taxon>
        <taxon>Ecdysozoa</taxon>
        <taxon>Nematoda</taxon>
        <taxon>Chromadorea</taxon>
        <taxon>Rhabditida</taxon>
        <taxon>Rhabditina</taxon>
        <taxon>Rhabditomorpha</taxon>
        <taxon>Strongyloidea</taxon>
        <taxon>Trichostrongylidae</taxon>
        <taxon>Haemonchus</taxon>
    </lineage>
</organism>
<reference evidence="4" key="1">
    <citation type="submission" date="2020-12" db="UniProtKB">
        <authorList>
            <consortium name="WormBaseParasite"/>
        </authorList>
    </citation>
    <scope>IDENTIFICATION</scope>
    <source>
        <strain evidence="4">MHco3</strain>
    </source>
</reference>
<feature type="transmembrane region" description="Helical" evidence="2">
    <location>
        <begin position="983"/>
        <end position="1005"/>
    </location>
</feature>
<feature type="transmembrane region" description="Helical" evidence="2">
    <location>
        <begin position="48"/>
        <end position="69"/>
    </location>
</feature>
<feature type="compositionally biased region" description="Basic and acidic residues" evidence="1">
    <location>
        <begin position="592"/>
        <end position="604"/>
    </location>
</feature>
<evidence type="ECO:0000256" key="2">
    <source>
        <dbReference type="SAM" id="Phobius"/>
    </source>
</evidence>
<evidence type="ECO:0000256" key="1">
    <source>
        <dbReference type="SAM" id="MobiDB-lite"/>
    </source>
</evidence>